<dbReference type="InterPro" id="IPR011990">
    <property type="entry name" value="TPR-like_helical_dom_sf"/>
</dbReference>
<keyword evidence="3" id="KW-0813">Transport</keyword>
<accession>A0A1V0SJJ8</accession>
<gene>
    <name evidence="10" type="ORF">Klosneuvirus_3_35</name>
</gene>
<evidence type="ECO:0000256" key="8">
    <source>
        <dbReference type="ARBA" id="ARBA00042485"/>
    </source>
</evidence>
<dbReference type="GO" id="GO:0016020">
    <property type="term" value="C:membrane"/>
    <property type="evidence" value="ECO:0007669"/>
    <property type="project" value="UniProtKB-SubCell"/>
</dbReference>
<proteinExistence type="inferred from homology"/>
<keyword evidence="5" id="KW-0653">Protein transport</keyword>
<dbReference type="PANTHER" id="PTHR13768">
    <property type="entry name" value="SOLUBLE NSF ATTACHMENT PROTEIN SNAP"/>
    <property type="match status" value="1"/>
</dbReference>
<evidence type="ECO:0000256" key="4">
    <source>
        <dbReference type="ARBA" id="ARBA00022892"/>
    </source>
</evidence>
<dbReference type="EMBL" id="KY684110">
    <property type="protein sequence ID" value="ARF11900.1"/>
    <property type="molecule type" value="Genomic_DNA"/>
</dbReference>
<dbReference type="GO" id="GO:0015031">
    <property type="term" value="P:protein transport"/>
    <property type="evidence" value="ECO:0007669"/>
    <property type="project" value="UniProtKB-KW"/>
</dbReference>
<evidence type="ECO:0000256" key="3">
    <source>
        <dbReference type="ARBA" id="ARBA00022448"/>
    </source>
</evidence>
<dbReference type="SUPFAM" id="SSF48452">
    <property type="entry name" value="TPR-like"/>
    <property type="match status" value="1"/>
</dbReference>
<dbReference type="GO" id="GO:0019905">
    <property type="term" value="F:syntaxin binding"/>
    <property type="evidence" value="ECO:0007669"/>
    <property type="project" value="TreeGrafter"/>
</dbReference>
<reference evidence="10" key="1">
    <citation type="journal article" date="2017" name="Science">
        <title>Giant viruses with an expanded complement of translation system components.</title>
        <authorList>
            <person name="Schulz F."/>
            <person name="Yutin N."/>
            <person name="Ivanova N.N."/>
            <person name="Ortega D.R."/>
            <person name="Lee T.K."/>
            <person name="Vierheilig J."/>
            <person name="Daims H."/>
            <person name="Horn M."/>
            <person name="Wagner M."/>
            <person name="Jensen G.J."/>
            <person name="Kyrpides N.C."/>
            <person name="Koonin E.V."/>
            <person name="Woyke T."/>
        </authorList>
    </citation>
    <scope>NUCLEOTIDE SEQUENCE</scope>
    <source>
        <strain evidence="10">KNV1</strain>
    </source>
</reference>
<dbReference type="InterPro" id="IPR000744">
    <property type="entry name" value="NSF_attach"/>
</dbReference>
<keyword evidence="6" id="KW-0472">Membrane</keyword>
<sequence>MQTIETADKLILQGDEEKKSFSLFSNKYEKAFKYYREAATLYQLHKQWDKCAKALVKCLECKEKIEYDSDSPAKYYMDIANCYRNICYFDGYIEYLEKANEIFKMDGNFDNVIKNYTQLAILFEEQYQYNKAIRYYQNVLDIEEIKMTKSMINYYNTKIKLAELYVKIGKDYNLAIKHYDETLSYYYNKSGYDQSYKAPELFLNIMLCYMCLDDEVKTKRIYDEYMNKYHILYNSSEIKLVNEILENGYDEELVTKYKRLTSIQYKLISIINSINKKKTEPDFC</sequence>
<dbReference type="PROSITE" id="PS50005">
    <property type="entry name" value="TPR"/>
    <property type="match status" value="1"/>
</dbReference>
<protein>
    <recommendedName>
        <fullName evidence="7">Gamma-soluble NSF attachment protein</fullName>
    </recommendedName>
    <alternativeName>
        <fullName evidence="8">N-ethylmaleimide-sensitive factor attachment protein gamma</fullName>
    </alternativeName>
</protein>
<comment type="subcellular location">
    <subcellularLocation>
        <location evidence="1">Membrane</location>
        <topology evidence="1">Peripheral membrane protein</topology>
    </subcellularLocation>
</comment>
<organism evidence="10">
    <name type="scientific">Klosneuvirus KNV1</name>
    <dbReference type="NCBI Taxonomy" id="1977640"/>
    <lineage>
        <taxon>Viruses</taxon>
        <taxon>Varidnaviria</taxon>
        <taxon>Bamfordvirae</taxon>
        <taxon>Nucleocytoviricota</taxon>
        <taxon>Megaviricetes</taxon>
        <taxon>Imitervirales</taxon>
        <taxon>Mimiviridae</taxon>
        <taxon>Klosneuvirinae</taxon>
        <taxon>Klosneuvirus</taxon>
    </lineage>
</organism>
<evidence type="ECO:0000313" key="10">
    <source>
        <dbReference type="EMBL" id="ARF11900.1"/>
    </source>
</evidence>
<dbReference type="PANTHER" id="PTHR13768:SF2">
    <property type="entry name" value="GAMMA-SOLUBLE NSF ATTACHMENT PROTEIN"/>
    <property type="match status" value="1"/>
</dbReference>
<evidence type="ECO:0000256" key="9">
    <source>
        <dbReference type="PROSITE-ProRule" id="PRU00339"/>
    </source>
</evidence>
<dbReference type="Gene3D" id="1.25.40.10">
    <property type="entry name" value="Tetratricopeptide repeat domain"/>
    <property type="match status" value="1"/>
</dbReference>
<evidence type="ECO:0000256" key="1">
    <source>
        <dbReference type="ARBA" id="ARBA00004170"/>
    </source>
</evidence>
<keyword evidence="4" id="KW-0931">ER-Golgi transport</keyword>
<evidence type="ECO:0000256" key="7">
    <source>
        <dbReference type="ARBA" id="ARBA00040047"/>
    </source>
</evidence>
<feature type="repeat" description="TPR" evidence="9">
    <location>
        <begin position="113"/>
        <end position="146"/>
    </location>
</feature>
<evidence type="ECO:0000256" key="5">
    <source>
        <dbReference type="ARBA" id="ARBA00022927"/>
    </source>
</evidence>
<name>A0A1V0SJJ8_9VIRU</name>
<evidence type="ECO:0000256" key="6">
    <source>
        <dbReference type="ARBA" id="ARBA00023136"/>
    </source>
</evidence>
<dbReference type="GO" id="GO:0005483">
    <property type="term" value="F:soluble NSF attachment protein activity"/>
    <property type="evidence" value="ECO:0007669"/>
    <property type="project" value="TreeGrafter"/>
</dbReference>
<keyword evidence="9" id="KW-0802">TPR repeat</keyword>
<dbReference type="Pfam" id="PF14938">
    <property type="entry name" value="SNAP"/>
    <property type="match status" value="1"/>
</dbReference>
<dbReference type="InterPro" id="IPR019734">
    <property type="entry name" value="TPR_rpt"/>
</dbReference>
<evidence type="ECO:0000256" key="2">
    <source>
        <dbReference type="ARBA" id="ARBA00010050"/>
    </source>
</evidence>
<dbReference type="GO" id="GO:0016192">
    <property type="term" value="P:vesicle-mediated transport"/>
    <property type="evidence" value="ECO:0007669"/>
    <property type="project" value="UniProtKB-KW"/>
</dbReference>
<comment type="similarity">
    <text evidence="2">Belongs to the SNAP family.</text>
</comment>